<dbReference type="GO" id="GO:0008658">
    <property type="term" value="F:penicillin binding"/>
    <property type="evidence" value="ECO:0007669"/>
    <property type="project" value="InterPro"/>
</dbReference>
<keyword evidence="17" id="KW-0573">Peptidoglycan synthesis</keyword>
<evidence type="ECO:0000313" key="32">
    <source>
        <dbReference type="Proteomes" id="UP000196655"/>
    </source>
</evidence>
<dbReference type="GO" id="GO:0008360">
    <property type="term" value="P:regulation of cell shape"/>
    <property type="evidence" value="ECO:0007669"/>
    <property type="project" value="UniProtKB-KW"/>
</dbReference>
<dbReference type="GO" id="GO:0009252">
    <property type="term" value="P:peptidoglycan biosynthetic process"/>
    <property type="evidence" value="ECO:0007669"/>
    <property type="project" value="UniProtKB-UniPathway"/>
</dbReference>
<comment type="caution">
    <text evidence="31">The sequence shown here is derived from an EMBL/GenBank/DDBJ whole genome shotgun (WGS) entry which is preliminary data.</text>
</comment>
<evidence type="ECO:0000256" key="25">
    <source>
        <dbReference type="ARBA" id="ARBA00049902"/>
    </source>
</evidence>
<evidence type="ECO:0000256" key="15">
    <source>
        <dbReference type="ARBA" id="ARBA00022960"/>
    </source>
</evidence>
<evidence type="ECO:0000256" key="26">
    <source>
        <dbReference type="ARBA" id="ARBA00060592"/>
    </source>
</evidence>
<dbReference type="STRING" id="1122125.GCA_000423185_00289"/>
<keyword evidence="7" id="KW-1003">Cell membrane</keyword>
<keyword evidence="14" id="KW-0378">Hydrolase</keyword>
<dbReference type="GO" id="GO:0009002">
    <property type="term" value="F:serine-type D-Ala-D-Ala carboxypeptidase activity"/>
    <property type="evidence" value="ECO:0007669"/>
    <property type="project" value="UniProtKB-EC"/>
</dbReference>
<evidence type="ECO:0000256" key="1">
    <source>
        <dbReference type="ARBA" id="ARBA00004249"/>
    </source>
</evidence>
<evidence type="ECO:0000259" key="30">
    <source>
        <dbReference type="Pfam" id="PF17092"/>
    </source>
</evidence>
<dbReference type="SUPFAM" id="SSF56601">
    <property type="entry name" value="beta-lactamase/transpeptidase-like"/>
    <property type="match status" value="1"/>
</dbReference>
<evidence type="ECO:0000256" key="19">
    <source>
        <dbReference type="ARBA" id="ARBA00023136"/>
    </source>
</evidence>
<dbReference type="InterPro" id="IPR036950">
    <property type="entry name" value="PBP_transglycosylase"/>
</dbReference>
<evidence type="ECO:0000313" key="31">
    <source>
        <dbReference type="EMBL" id="OWJ67230.1"/>
    </source>
</evidence>
<evidence type="ECO:0000256" key="16">
    <source>
        <dbReference type="ARBA" id="ARBA00022968"/>
    </source>
</evidence>
<evidence type="ECO:0000256" key="23">
    <source>
        <dbReference type="ARBA" id="ARBA00034000"/>
    </source>
</evidence>
<dbReference type="Proteomes" id="UP000196655">
    <property type="component" value="Unassembled WGS sequence"/>
</dbReference>
<keyword evidence="32" id="KW-1185">Reference proteome</keyword>
<evidence type="ECO:0000256" key="27">
    <source>
        <dbReference type="SAM" id="SignalP"/>
    </source>
</evidence>
<evidence type="ECO:0000256" key="21">
    <source>
        <dbReference type="ARBA" id="ARBA00023268"/>
    </source>
</evidence>
<dbReference type="GO" id="GO:0030288">
    <property type="term" value="C:outer membrane-bounded periplasmic space"/>
    <property type="evidence" value="ECO:0007669"/>
    <property type="project" value="TreeGrafter"/>
</dbReference>
<dbReference type="Gene3D" id="1.10.3810.10">
    <property type="entry name" value="Biosynthetic peptidoglycan transglycosylase-like"/>
    <property type="match status" value="1"/>
</dbReference>
<feature type="domain" description="Glycosyl transferase family 51" evidence="29">
    <location>
        <begin position="47"/>
        <end position="224"/>
    </location>
</feature>
<keyword evidence="20" id="KW-0046">Antibiotic resistance</keyword>
<evidence type="ECO:0000256" key="2">
    <source>
        <dbReference type="ARBA" id="ARBA00004752"/>
    </source>
</evidence>
<comment type="similarity">
    <text evidence="3">In the C-terminal section; belongs to the transpeptidase family.</text>
</comment>
<keyword evidence="10" id="KW-0645">Protease</keyword>
<comment type="subcellular location">
    <subcellularLocation>
        <location evidence="1">Cell inner membrane</location>
        <topology evidence="1">Single-pass type II membrane protein</topology>
    </subcellularLocation>
</comment>
<dbReference type="EC" id="3.4.16.4" evidence="5"/>
<dbReference type="EC" id="2.4.99.28" evidence="24"/>
<evidence type="ECO:0000256" key="18">
    <source>
        <dbReference type="ARBA" id="ARBA00022989"/>
    </source>
</evidence>
<keyword evidence="13" id="KW-0812">Transmembrane</keyword>
<comment type="catalytic activity">
    <reaction evidence="23">
        <text>Preferential cleavage: (Ac)2-L-Lys-D-Ala-|-D-Ala. Also transpeptidation of peptidyl-alanyl moieties that are N-acyl substituents of D-alanine.</text>
        <dbReference type="EC" id="3.4.16.4"/>
    </reaction>
</comment>
<dbReference type="Gene3D" id="3.40.710.10">
    <property type="entry name" value="DD-peptidase/beta-lactamase superfamily"/>
    <property type="match status" value="2"/>
</dbReference>
<keyword evidence="12" id="KW-0808">Transferase</keyword>
<evidence type="ECO:0000259" key="28">
    <source>
        <dbReference type="Pfam" id="PF00905"/>
    </source>
</evidence>
<dbReference type="GO" id="GO:0046677">
    <property type="term" value="P:response to antibiotic"/>
    <property type="evidence" value="ECO:0007669"/>
    <property type="project" value="UniProtKB-KW"/>
</dbReference>
<evidence type="ECO:0000256" key="12">
    <source>
        <dbReference type="ARBA" id="ARBA00022679"/>
    </source>
</evidence>
<evidence type="ECO:0000256" key="14">
    <source>
        <dbReference type="ARBA" id="ARBA00022801"/>
    </source>
</evidence>
<dbReference type="RefSeq" id="WP_088150976.1">
    <property type="nucleotide sequence ID" value="NZ_NHON01000015.1"/>
</dbReference>
<dbReference type="Pfam" id="PF17092">
    <property type="entry name" value="PCB_OB"/>
    <property type="match status" value="1"/>
</dbReference>
<reference evidence="32" key="1">
    <citation type="submission" date="2017-05" db="EMBL/GenBank/DDBJ databases">
        <authorList>
            <person name="Macchi M."/>
            <person name="Festa S."/>
            <person name="Coppotelli B.M."/>
            <person name="Morelli I.S."/>
        </authorList>
    </citation>
    <scope>NUCLEOTIDE SEQUENCE [LARGE SCALE GENOMIC DNA]</scope>
    <source>
        <strain evidence="32">I</strain>
    </source>
</reference>
<keyword evidence="22" id="KW-0961">Cell wall biogenesis/degradation</keyword>
<dbReference type="InterPro" id="IPR001460">
    <property type="entry name" value="PCN-bd_Tpept"/>
</dbReference>
<evidence type="ECO:0000256" key="7">
    <source>
        <dbReference type="ARBA" id="ARBA00022475"/>
    </source>
</evidence>
<dbReference type="InterPro" id="IPR001264">
    <property type="entry name" value="Glyco_trans_51"/>
</dbReference>
<keyword evidence="11" id="KW-0328">Glycosyltransferase</keyword>
<comment type="pathway">
    <text evidence="26">Glycan biosynthesis.</text>
</comment>
<sequence>MSASFSVAAVLLKLLATAAGPELHLPDASQLAAYQPPETTRIYAADGSLLREYYVENRVVVPLSSLPPYLVQAFISAEDQNFRHHHGVDPAGLARAVVANVKNLRSGRRLEGGSTITQQVAKNLLLTNEVSALRKIRELILAFEIEHNFSKDQILEMYLNEIYLGRGAYGVGAASARYFGKPPVELSLSEAAYLAALPKAPNNYNPVTRPDAARARRDYVLDRMAQDGAITAEQAAAAKAEPLAVRAQAPLETVHAPYFAEEVRRSLRRSFGNDQLYRGGLAVRTTLDPRLQVFADRALRAGLERFDRNRGWRGPITNISAMLDLPASAQAVAQAEAAQAPAQQASPPPAQQGRLLGALSAMGVHVPEQQEPKPAVAPTAPPKDERPVWQRFLTGIDRPADIDGWDLAVVLEVDRQAAVIGLEDGSQGRIDRSDMTWARRVENGRMGRQVGGADDVLAKGDVIWVQPATAKASAPQLAAYSLRQVPEVSGALVAIEPFTGKVLAMSGGFDFSLSEFNRATQAQRQPGSAFKPFVYLSALEHGYTPSSLIYDTPISVDQGQGAGRYRPRNYGGGFIGLATLRSGVERSRNVMTIRLLVEMGLQPVKQTAEAFGIYQNMPLYPAMGLGAGETTPLKLTTGYATIANGGYQISPYLIERVQDRDGRSLRQPGVTGPDRADCIPCAAPAWTGQAAPQRPRGQELDDPIANYQMISILQGVTQRGTAARLAGLGLPLAGKTGTTNDSNDAWFVGFSPKLAVGIYVGYDKPRSLGAGATGGSIAVPIFSDFIKDALAGSDPGAFAVPPGVSFAYVDRRNGYAAEAGGSDVIMEAFRPGTEPGPPPVADTFGETTQDALTGTGGLY</sequence>
<evidence type="ECO:0000256" key="6">
    <source>
        <dbReference type="ARBA" id="ARBA00018638"/>
    </source>
</evidence>
<dbReference type="InterPro" id="IPR023346">
    <property type="entry name" value="Lysozyme-like_dom_sf"/>
</dbReference>
<dbReference type="GO" id="GO:0006508">
    <property type="term" value="P:proteolysis"/>
    <property type="evidence" value="ECO:0007669"/>
    <property type="project" value="UniProtKB-KW"/>
</dbReference>
<proteinExistence type="inferred from homology"/>
<dbReference type="Pfam" id="PF00905">
    <property type="entry name" value="Transpeptidase"/>
    <property type="match status" value="1"/>
</dbReference>
<accession>A0A211ZPP8</accession>
<evidence type="ECO:0000256" key="10">
    <source>
        <dbReference type="ARBA" id="ARBA00022670"/>
    </source>
</evidence>
<dbReference type="GO" id="GO:0005886">
    <property type="term" value="C:plasma membrane"/>
    <property type="evidence" value="ECO:0007669"/>
    <property type="project" value="UniProtKB-SubCell"/>
</dbReference>
<evidence type="ECO:0000256" key="4">
    <source>
        <dbReference type="ARBA" id="ARBA00007739"/>
    </source>
</evidence>
<evidence type="ECO:0000256" key="5">
    <source>
        <dbReference type="ARBA" id="ARBA00012448"/>
    </source>
</evidence>
<feature type="domain" description="Penicillin-binding protein OB-like" evidence="30">
    <location>
        <begin position="384"/>
        <end position="488"/>
    </location>
</feature>
<comment type="similarity">
    <text evidence="4">In the N-terminal section; belongs to the glycosyltransferase 51 family.</text>
</comment>
<feature type="signal peptide" evidence="27">
    <location>
        <begin position="1"/>
        <end position="18"/>
    </location>
</feature>
<keyword evidence="21" id="KW-0511">Multifunctional enzyme</keyword>
<dbReference type="GO" id="GO:0008955">
    <property type="term" value="F:peptidoglycan glycosyltransferase activity"/>
    <property type="evidence" value="ECO:0007669"/>
    <property type="project" value="UniProtKB-EC"/>
</dbReference>
<feature type="domain" description="Penicillin-binding protein transpeptidase" evidence="28">
    <location>
        <begin position="490"/>
        <end position="786"/>
    </location>
</feature>
<keyword evidence="19" id="KW-0472">Membrane</keyword>
<evidence type="ECO:0000256" key="22">
    <source>
        <dbReference type="ARBA" id="ARBA00023316"/>
    </source>
</evidence>
<evidence type="ECO:0000256" key="24">
    <source>
        <dbReference type="ARBA" id="ARBA00044770"/>
    </source>
</evidence>
<name>A0A211ZPP8_9PROT</name>
<dbReference type="EMBL" id="NHON01000015">
    <property type="protein sequence ID" value="OWJ67230.1"/>
    <property type="molecule type" value="Genomic_DNA"/>
</dbReference>
<dbReference type="InterPro" id="IPR031376">
    <property type="entry name" value="PCB_OB"/>
</dbReference>
<dbReference type="InterPro" id="IPR050396">
    <property type="entry name" value="Glycosyltr_51/Transpeptidase"/>
</dbReference>
<keyword evidence="16" id="KW-0735">Signal-anchor</keyword>
<comment type="catalytic activity">
    <reaction evidence="25">
        <text>[GlcNAc-(1-&gt;4)-Mur2Ac(oyl-L-Ala-gamma-D-Glu-L-Lys-D-Ala-D-Ala)](n)-di-trans,octa-cis-undecaprenyl diphosphate + beta-D-GlcNAc-(1-&gt;4)-Mur2Ac(oyl-L-Ala-gamma-D-Glu-L-Lys-D-Ala-D-Ala)-di-trans,octa-cis-undecaprenyl diphosphate = [GlcNAc-(1-&gt;4)-Mur2Ac(oyl-L-Ala-gamma-D-Glu-L-Lys-D-Ala-D-Ala)](n+1)-di-trans,octa-cis-undecaprenyl diphosphate + di-trans,octa-cis-undecaprenyl diphosphate + H(+)</text>
        <dbReference type="Rhea" id="RHEA:23708"/>
        <dbReference type="Rhea" id="RHEA-COMP:9602"/>
        <dbReference type="Rhea" id="RHEA-COMP:9603"/>
        <dbReference type="ChEBI" id="CHEBI:15378"/>
        <dbReference type="ChEBI" id="CHEBI:58405"/>
        <dbReference type="ChEBI" id="CHEBI:60033"/>
        <dbReference type="ChEBI" id="CHEBI:78435"/>
        <dbReference type="EC" id="2.4.99.28"/>
    </reaction>
</comment>
<keyword evidence="8" id="KW-0997">Cell inner membrane</keyword>
<keyword evidence="9" id="KW-0121">Carboxypeptidase</keyword>
<dbReference type="AlphaFoldDB" id="A0A211ZPP8"/>
<evidence type="ECO:0000256" key="3">
    <source>
        <dbReference type="ARBA" id="ARBA00007090"/>
    </source>
</evidence>
<dbReference type="PANTHER" id="PTHR32282:SF27">
    <property type="entry name" value="PENICILLIN-BINDING PROTEIN 1A"/>
    <property type="match status" value="1"/>
</dbReference>
<evidence type="ECO:0000256" key="17">
    <source>
        <dbReference type="ARBA" id="ARBA00022984"/>
    </source>
</evidence>
<comment type="pathway">
    <text evidence="2">Cell wall biogenesis; peptidoglycan biosynthesis.</text>
</comment>
<keyword evidence="15" id="KW-0133">Cell shape</keyword>
<dbReference type="GO" id="GO:0071555">
    <property type="term" value="P:cell wall organization"/>
    <property type="evidence" value="ECO:0007669"/>
    <property type="project" value="UniProtKB-KW"/>
</dbReference>
<evidence type="ECO:0000256" key="13">
    <source>
        <dbReference type="ARBA" id="ARBA00022692"/>
    </source>
</evidence>
<evidence type="ECO:0000259" key="29">
    <source>
        <dbReference type="Pfam" id="PF00912"/>
    </source>
</evidence>
<evidence type="ECO:0000256" key="8">
    <source>
        <dbReference type="ARBA" id="ARBA00022519"/>
    </source>
</evidence>
<evidence type="ECO:0000256" key="9">
    <source>
        <dbReference type="ARBA" id="ARBA00022645"/>
    </source>
</evidence>
<dbReference type="InterPro" id="IPR012338">
    <property type="entry name" value="Beta-lactam/transpept-like"/>
</dbReference>
<keyword evidence="27" id="KW-0732">Signal</keyword>
<dbReference type="FunFam" id="1.10.3810.10:FF:000003">
    <property type="entry name" value="Penicillin-binding protein 1a"/>
    <property type="match status" value="1"/>
</dbReference>
<dbReference type="SUPFAM" id="SSF53955">
    <property type="entry name" value="Lysozyme-like"/>
    <property type="match status" value="1"/>
</dbReference>
<protein>
    <recommendedName>
        <fullName evidence="6">Penicillin-binding protein 1A</fullName>
        <ecNumber evidence="24">2.4.99.28</ecNumber>
        <ecNumber evidence="5">3.4.16.4</ecNumber>
    </recommendedName>
</protein>
<evidence type="ECO:0000256" key="11">
    <source>
        <dbReference type="ARBA" id="ARBA00022676"/>
    </source>
</evidence>
<gene>
    <name evidence="31" type="ORF">BWR60_10550</name>
</gene>
<keyword evidence="18" id="KW-1133">Transmembrane helix</keyword>
<evidence type="ECO:0000256" key="20">
    <source>
        <dbReference type="ARBA" id="ARBA00023251"/>
    </source>
</evidence>
<dbReference type="OrthoDB" id="9766909at2"/>
<feature type="chain" id="PRO_5013256355" description="Penicillin-binding protein 1A" evidence="27">
    <location>
        <begin position="19"/>
        <end position="859"/>
    </location>
</feature>
<dbReference type="UniPathway" id="UPA00219"/>
<dbReference type="PANTHER" id="PTHR32282">
    <property type="entry name" value="BINDING PROTEIN TRANSPEPTIDASE, PUTATIVE-RELATED"/>
    <property type="match status" value="1"/>
</dbReference>
<dbReference type="NCBIfam" id="TIGR02074">
    <property type="entry name" value="PBP_1a_fam"/>
    <property type="match status" value="1"/>
</dbReference>
<dbReference type="Pfam" id="PF00912">
    <property type="entry name" value="Transgly"/>
    <property type="match status" value="1"/>
</dbReference>
<organism evidence="31 32">
    <name type="scientific">Inquilinus limosus</name>
    <dbReference type="NCBI Taxonomy" id="171674"/>
    <lineage>
        <taxon>Bacteria</taxon>
        <taxon>Pseudomonadati</taxon>
        <taxon>Pseudomonadota</taxon>
        <taxon>Alphaproteobacteria</taxon>
        <taxon>Rhodospirillales</taxon>
        <taxon>Rhodospirillaceae</taxon>
        <taxon>Inquilinus</taxon>
    </lineage>
</organism>